<protein>
    <submittedName>
        <fullName evidence="1">Uncharacterized protein</fullName>
    </submittedName>
</protein>
<organism evidence="1 2">
    <name type="scientific">Cymbomonas tetramitiformis</name>
    <dbReference type="NCBI Taxonomy" id="36881"/>
    <lineage>
        <taxon>Eukaryota</taxon>
        <taxon>Viridiplantae</taxon>
        <taxon>Chlorophyta</taxon>
        <taxon>Pyramimonadophyceae</taxon>
        <taxon>Pyramimonadales</taxon>
        <taxon>Pyramimonadaceae</taxon>
        <taxon>Cymbomonas</taxon>
    </lineage>
</organism>
<gene>
    <name evidence="1" type="ORF">CYMTET_11387</name>
</gene>
<sequence>MYRRSYSPRWRPDIPMLNYHGQGRRLIIDVVVGFPCPASFVERASQVPLHTAEVEEWRKAKKFLEDYCAGRRVALEATEGLAKDRRRQEEQKRKKLKWRPELHDKIMQRVQAYEKEGGLPGVVAMVQEEQILSSGARRPVRRWSTSRQATPPVVPTTTKFLFVLTNGRLASWWHRRAISMNWSKQYT</sequence>
<accession>A0AAE0GME9</accession>
<dbReference type="AlphaFoldDB" id="A0AAE0GME9"/>
<keyword evidence="2" id="KW-1185">Reference proteome</keyword>
<proteinExistence type="predicted"/>
<evidence type="ECO:0000313" key="2">
    <source>
        <dbReference type="Proteomes" id="UP001190700"/>
    </source>
</evidence>
<evidence type="ECO:0000313" key="1">
    <source>
        <dbReference type="EMBL" id="KAK3280796.1"/>
    </source>
</evidence>
<reference evidence="1 2" key="1">
    <citation type="journal article" date="2015" name="Genome Biol. Evol.">
        <title>Comparative Genomics of a Bacterivorous Green Alga Reveals Evolutionary Causalities and Consequences of Phago-Mixotrophic Mode of Nutrition.</title>
        <authorList>
            <person name="Burns J.A."/>
            <person name="Paasch A."/>
            <person name="Narechania A."/>
            <person name="Kim E."/>
        </authorList>
    </citation>
    <scope>NUCLEOTIDE SEQUENCE [LARGE SCALE GENOMIC DNA]</scope>
    <source>
        <strain evidence="1 2">PLY_AMNH</strain>
    </source>
</reference>
<dbReference type="EMBL" id="LGRX02004255">
    <property type="protein sequence ID" value="KAK3280796.1"/>
    <property type="molecule type" value="Genomic_DNA"/>
</dbReference>
<name>A0AAE0GME9_9CHLO</name>
<comment type="caution">
    <text evidence="1">The sequence shown here is derived from an EMBL/GenBank/DDBJ whole genome shotgun (WGS) entry which is preliminary data.</text>
</comment>
<dbReference type="Proteomes" id="UP001190700">
    <property type="component" value="Unassembled WGS sequence"/>
</dbReference>